<dbReference type="GO" id="GO:0005509">
    <property type="term" value="F:calcium ion binding"/>
    <property type="evidence" value="ECO:0007669"/>
    <property type="project" value="InterPro"/>
</dbReference>
<dbReference type="HOGENOM" id="CLU_315414_0_0_0"/>
<dbReference type="PANTHER" id="PTHR10075">
    <property type="entry name" value="BASIGIN RELATED"/>
    <property type="match status" value="1"/>
</dbReference>
<dbReference type="SUPFAM" id="SSF50978">
    <property type="entry name" value="WD40 repeat-like"/>
    <property type="match status" value="1"/>
</dbReference>
<dbReference type="InterPro" id="IPR013783">
    <property type="entry name" value="Ig-like_fold"/>
</dbReference>
<dbReference type="PANTHER" id="PTHR10075:SF100">
    <property type="entry name" value="FASCICLIN-2"/>
    <property type="match status" value="1"/>
</dbReference>
<accession>Q1IHU3</accession>
<keyword evidence="1" id="KW-0393">Immunoglobulin domain</keyword>
<dbReference type="InterPro" id="IPR036322">
    <property type="entry name" value="WD40_repeat_dom_sf"/>
</dbReference>
<dbReference type="GO" id="GO:0007156">
    <property type="term" value="P:homophilic cell adhesion via plasma membrane adhesion molecules"/>
    <property type="evidence" value="ECO:0007669"/>
    <property type="project" value="TreeGrafter"/>
</dbReference>
<dbReference type="SUPFAM" id="SSF49313">
    <property type="entry name" value="Cadherin-like"/>
    <property type="match status" value="3"/>
</dbReference>
<dbReference type="GO" id="GO:0005886">
    <property type="term" value="C:plasma membrane"/>
    <property type="evidence" value="ECO:0007669"/>
    <property type="project" value="TreeGrafter"/>
</dbReference>
<name>Q1IHU3_KORVE</name>
<evidence type="ECO:0000256" key="1">
    <source>
        <dbReference type="ARBA" id="ARBA00023319"/>
    </source>
</evidence>
<dbReference type="Pfam" id="PF05345">
    <property type="entry name" value="He_PIG"/>
    <property type="match status" value="3"/>
</dbReference>
<dbReference type="Proteomes" id="UP000002432">
    <property type="component" value="Chromosome"/>
</dbReference>
<dbReference type="OrthoDB" id="108845at2"/>
<protein>
    <submittedName>
        <fullName evidence="2">Ig</fullName>
    </submittedName>
</protein>
<dbReference type="EMBL" id="CP000360">
    <property type="protein sequence ID" value="ABF43557.1"/>
    <property type="molecule type" value="Genomic_DNA"/>
</dbReference>
<dbReference type="STRING" id="204669.Acid345_4557"/>
<proteinExistence type="predicted"/>
<reference evidence="2 3" key="1">
    <citation type="journal article" date="2009" name="Appl. Environ. Microbiol.">
        <title>Three genomes from the phylum Acidobacteria provide insight into the lifestyles of these microorganisms in soils.</title>
        <authorList>
            <person name="Ward N.L."/>
            <person name="Challacombe J.F."/>
            <person name="Janssen P.H."/>
            <person name="Henrissat B."/>
            <person name="Coutinho P.M."/>
            <person name="Wu M."/>
            <person name="Xie G."/>
            <person name="Haft D.H."/>
            <person name="Sait M."/>
            <person name="Badger J."/>
            <person name="Barabote R.D."/>
            <person name="Bradley B."/>
            <person name="Brettin T.S."/>
            <person name="Brinkac L.M."/>
            <person name="Bruce D."/>
            <person name="Creasy T."/>
            <person name="Daugherty S.C."/>
            <person name="Davidsen T.M."/>
            <person name="DeBoy R.T."/>
            <person name="Detter J.C."/>
            <person name="Dodson R.J."/>
            <person name="Durkin A.S."/>
            <person name="Ganapathy A."/>
            <person name="Gwinn-Giglio M."/>
            <person name="Han C.S."/>
            <person name="Khouri H."/>
            <person name="Kiss H."/>
            <person name="Kothari S.P."/>
            <person name="Madupu R."/>
            <person name="Nelson K.E."/>
            <person name="Nelson W.C."/>
            <person name="Paulsen I."/>
            <person name="Penn K."/>
            <person name="Ren Q."/>
            <person name="Rosovitz M.J."/>
            <person name="Selengut J.D."/>
            <person name="Shrivastava S."/>
            <person name="Sullivan S.A."/>
            <person name="Tapia R."/>
            <person name="Thompson L.S."/>
            <person name="Watkins K.L."/>
            <person name="Yang Q."/>
            <person name="Yu C."/>
            <person name="Zafar N."/>
            <person name="Zhou L."/>
            <person name="Kuske C.R."/>
        </authorList>
    </citation>
    <scope>NUCLEOTIDE SEQUENCE [LARGE SCALE GENOMIC DNA]</scope>
    <source>
        <strain evidence="2 3">Ellin345</strain>
    </source>
</reference>
<dbReference type="KEGG" id="aba:Acid345_4557"/>
<dbReference type="AlphaFoldDB" id="Q1IHU3"/>
<dbReference type="GO" id="GO:0098632">
    <property type="term" value="F:cell-cell adhesion mediator activity"/>
    <property type="evidence" value="ECO:0007669"/>
    <property type="project" value="TreeGrafter"/>
</dbReference>
<dbReference type="InterPro" id="IPR015919">
    <property type="entry name" value="Cadherin-like_sf"/>
</dbReference>
<organism evidence="2 3">
    <name type="scientific">Koribacter versatilis (strain Ellin345)</name>
    <dbReference type="NCBI Taxonomy" id="204669"/>
    <lineage>
        <taxon>Bacteria</taxon>
        <taxon>Pseudomonadati</taxon>
        <taxon>Acidobacteriota</taxon>
        <taxon>Terriglobia</taxon>
        <taxon>Terriglobales</taxon>
        <taxon>Candidatus Korobacteraceae</taxon>
        <taxon>Candidatus Korobacter</taxon>
    </lineage>
</organism>
<evidence type="ECO:0000313" key="3">
    <source>
        <dbReference type="Proteomes" id="UP000002432"/>
    </source>
</evidence>
<keyword evidence="3" id="KW-1185">Reference proteome</keyword>
<evidence type="ECO:0000313" key="2">
    <source>
        <dbReference type="EMBL" id="ABF43557.1"/>
    </source>
</evidence>
<dbReference type="PROSITE" id="PS51257">
    <property type="entry name" value="PROKAR_LIPOPROTEIN"/>
    <property type="match status" value="1"/>
</dbReference>
<dbReference type="eggNOG" id="COG2911">
    <property type="taxonomic scope" value="Bacteria"/>
</dbReference>
<dbReference type="Gene3D" id="2.60.40.10">
    <property type="entry name" value="Immunoglobulins"/>
    <property type="match status" value="3"/>
</dbReference>
<gene>
    <name evidence="2" type="ordered locus">Acid345_4557</name>
</gene>
<sequence>MLRLQRVCSRVSLLIVSLCLAVLCGCGGGGSSSTTPPPQTPPSNLTYAQSSLTATVGVAITALTPSVTGTVTSYAVSPALPSGFALSASTGVISGTPTAATPQTTYTIAASNSAGSANTTIQITVNAPLAPPSNLVYPQTSIVANVGLAIATDTPTVTGTVTSYSVSPSLPAGLALNATTGAISGTPTAETVKATYTVTATNAAGSTTATVQITVNPAVVPPGKITYPQSSVSGEVGQPIATNIPAVSGTPPSFSVSPALPAGVFLDATSGGIYGTPTAEIAKANYTVTATNPSGSATATLSIGVDPALPTLFELGTTQAITTLLSSGTRVIAQDASGHWTLVDYAGGTEVADGDQLPPTGISFGGPWPVDLRGSTLAIGVNNGIEIRSASDGSLLALVASPFINPVNGTTADNWFKLATDGSYLCAGTRTNLWVWSTSGAVLLARDGDYSAAQVFAAPGELRIALGPVGTGLIETVATADGTSTLGTAFSGNFAGWFVDGERYITTLSTNAWVYSKASVEESFLALPSVEKIGGMGEWLWTYQASTPGYPVNLYSLSSSVPVATYSNGVLAKLVASGNTLGLSPYGTPSVKVIDLSTSTPTSTDVALPAAYVNAYTAFSPTQWLVGNVHGTVVDGASLASTPRFLANGAVLSMSGSLSSVAVADANGFIYQFDPTSATPLQTIPFTSSQVGFSADGSVLAAAASRVDSQYQPDRTLNIYALPGTALINTWPYMYPGGTDFLGFSLAASGNNVGQVTGTFDGSVWHYTRQVTAVTGGTVLWSDTLSKAAIPQLSPGGTLIAAPSDTSHGASVTTIYNNGVAVTAVPGFPIVWLDDSHLLVQNGSSVGATIYSPTGVALATPLLPAFTMPVQPLSSGLVYSSDYNQILSTSTGEATWTSGYPYGGFGAAANGYVVFVSGARLVALSQ</sequence>
<dbReference type="EnsemblBacteria" id="ABF43557">
    <property type="protein sequence ID" value="ABF43557"/>
    <property type="gene ID" value="Acid345_4557"/>
</dbReference>